<organism evidence="12 13">
    <name type="scientific">Aquabacter spiritensis</name>
    <dbReference type="NCBI Taxonomy" id="933073"/>
    <lineage>
        <taxon>Bacteria</taxon>
        <taxon>Pseudomonadati</taxon>
        <taxon>Pseudomonadota</taxon>
        <taxon>Alphaproteobacteria</taxon>
        <taxon>Hyphomicrobiales</taxon>
        <taxon>Xanthobacteraceae</taxon>
        <taxon>Aquabacter</taxon>
    </lineage>
</organism>
<dbReference type="PROSITE" id="PS50928">
    <property type="entry name" value="ABC_TM1"/>
    <property type="match status" value="1"/>
</dbReference>
<evidence type="ECO:0000256" key="8">
    <source>
        <dbReference type="ARBA" id="ARBA00056719"/>
    </source>
</evidence>
<evidence type="ECO:0000256" key="10">
    <source>
        <dbReference type="SAM" id="MobiDB-lite"/>
    </source>
</evidence>
<evidence type="ECO:0000313" key="12">
    <source>
        <dbReference type="EMBL" id="TCT03600.1"/>
    </source>
</evidence>
<name>A0A4R3LSV1_9HYPH</name>
<evidence type="ECO:0000256" key="2">
    <source>
        <dbReference type="ARBA" id="ARBA00009306"/>
    </source>
</evidence>
<reference evidence="12 13" key="1">
    <citation type="submission" date="2019-03" db="EMBL/GenBank/DDBJ databases">
        <title>Genomic Encyclopedia of Type Strains, Phase IV (KMG-IV): sequencing the most valuable type-strain genomes for metagenomic binning, comparative biology and taxonomic classification.</title>
        <authorList>
            <person name="Goeker M."/>
        </authorList>
    </citation>
    <scope>NUCLEOTIDE SEQUENCE [LARGE SCALE GENOMIC DNA]</scope>
    <source>
        <strain evidence="12 13">DSM 9035</strain>
    </source>
</reference>
<evidence type="ECO:0000259" key="11">
    <source>
        <dbReference type="PROSITE" id="PS50928"/>
    </source>
</evidence>
<dbReference type="PANTHER" id="PTHR30151">
    <property type="entry name" value="ALKANE SULFONATE ABC TRANSPORTER-RELATED, MEMBRANE SUBUNIT"/>
    <property type="match status" value="1"/>
</dbReference>
<keyword evidence="3 9" id="KW-0813">Transport</keyword>
<dbReference type="PANTHER" id="PTHR30151:SF0">
    <property type="entry name" value="ABC TRANSPORTER PERMEASE PROTEIN MJ0413-RELATED"/>
    <property type="match status" value="1"/>
</dbReference>
<evidence type="ECO:0000256" key="1">
    <source>
        <dbReference type="ARBA" id="ARBA00004651"/>
    </source>
</evidence>
<feature type="transmembrane region" description="Helical" evidence="9">
    <location>
        <begin position="188"/>
        <end position="215"/>
    </location>
</feature>
<dbReference type="EMBL" id="SMAI01000009">
    <property type="protein sequence ID" value="TCT03600.1"/>
    <property type="molecule type" value="Genomic_DNA"/>
</dbReference>
<protein>
    <submittedName>
        <fullName evidence="12">NitT/TauT family transport system permease protein/taurine transport system permease protein</fullName>
    </submittedName>
</protein>
<evidence type="ECO:0000256" key="9">
    <source>
        <dbReference type="RuleBase" id="RU363032"/>
    </source>
</evidence>
<keyword evidence="6 9" id="KW-1133">Transmembrane helix</keyword>
<dbReference type="CDD" id="cd06261">
    <property type="entry name" value="TM_PBP2"/>
    <property type="match status" value="1"/>
</dbReference>
<dbReference type="OrthoDB" id="7957355at2"/>
<comment type="function">
    <text evidence="8">Probably part of an ABC transporter complex. Probably responsible for the translocation of the substrate across the membrane.</text>
</comment>
<dbReference type="SUPFAM" id="SSF161098">
    <property type="entry name" value="MetI-like"/>
    <property type="match status" value="1"/>
</dbReference>
<feature type="transmembrane region" description="Helical" evidence="9">
    <location>
        <begin position="31"/>
        <end position="54"/>
    </location>
</feature>
<keyword evidence="4" id="KW-1003">Cell membrane</keyword>
<dbReference type="GO" id="GO:0005886">
    <property type="term" value="C:plasma membrane"/>
    <property type="evidence" value="ECO:0007669"/>
    <property type="project" value="UniProtKB-SubCell"/>
</dbReference>
<dbReference type="Proteomes" id="UP000294664">
    <property type="component" value="Unassembled WGS sequence"/>
</dbReference>
<evidence type="ECO:0000256" key="5">
    <source>
        <dbReference type="ARBA" id="ARBA00022692"/>
    </source>
</evidence>
<proteinExistence type="inferred from homology"/>
<gene>
    <name evidence="12" type="ORF">EDC64_109150</name>
</gene>
<dbReference type="Gene3D" id="1.10.3720.10">
    <property type="entry name" value="MetI-like"/>
    <property type="match status" value="1"/>
</dbReference>
<evidence type="ECO:0000256" key="7">
    <source>
        <dbReference type="ARBA" id="ARBA00023136"/>
    </source>
</evidence>
<dbReference type="Pfam" id="PF00528">
    <property type="entry name" value="BPD_transp_1"/>
    <property type="match status" value="1"/>
</dbReference>
<feature type="transmembrane region" description="Helical" evidence="9">
    <location>
        <begin position="74"/>
        <end position="107"/>
    </location>
</feature>
<dbReference type="GO" id="GO:0042918">
    <property type="term" value="P:alkanesulfonate transmembrane transport"/>
    <property type="evidence" value="ECO:0007669"/>
    <property type="project" value="UniProtKB-ARBA"/>
</dbReference>
<feature type="domain" description="ABC transmembrane type-1" evidence="11">
    <location>
        <begin position="78"/>
        <end position="262"/>
    </location>
</feature>
<evidence type="ECO:0000256" key="3">
    <source>
        <dbReference type="ARBA" id="ARBA00022448"/>
    </source>
</evidence>
<dbReference type="RefSeq" id="WP_132032697.1">
    <property type="nucleotide sequence ID" value="NZ_SMAI01000009.1"/>
</dbReference>
<comment type="caution">
    <text evidence="12">The sequence shown here is derived from an EMBL/GenBank/DDBJ whole genome shotgun (WGS) entry which is preliminary data.</text>
</comment>
<accession>A0A4R3LSV1</accession>
<sequence length="276" mass="30199">MSMEQVKIEASAPAAASRPRRRRSQRLAERTLALAGFFAAWQLIAMSGAFTPVLLPSPMAVLQAGWEMLLSGALLPHIAASLARVCQGFVLATLIAVPLGIATGWSARTGNFIEPIVELFRPIPVLAILPLAILWFGIGEASKIFLITYGSFFPIFINTIAGVRFVDPVYVQAAESLGATRMQIFRRVVLMAAMPDIVVGLRLGLGFAFLTLVAAEMIASTRGIGYLIVDTQLTFQTDRTMVAMLLFGFLGFFMSMLLLLIERRLLKWKRGLASRH</sequence>
<keyword evidence="5 9" id="KW-0812">Transmembrane</keyword>
<feature type="transmembrane region" description="Helical" evidence="9">
    <location>
        <begin position="241"/>
        <end position="261"/>
    </location>
</feature>
<feature type="transmembrane region" description="Helical" evidence="9">
    <location>
        <begin position="144"/>
        <end position="167"/>
    </location>
</feature>
<evidence type="ECO:0000256" key="6">
    <source>
        <dbReference type="ARBA" id="ARBA00022989"/>
    </source>
</evidence>
<keyword evidence="7 9" id="KW-0472">Membrane</keyword>
<comment type="similarity">
    <text evidence="2 9">Belongs to the binding-protein-dependent transport system permease family.</text>
</comment>
<dbReference type="InterPro" id="IPR035906">
    <property type="entry name" value="MetI-like_sf"/>
</dbReference>
<dbReference type="InterPro" id="IPR000515">
    <property type="entry name" value="MetI-like"/>
</dbReference>
<dbReference type="FunFam" id="1.10.3720.10:FF:000003">
    <property type="entry name" value="Aliphatic sulfonate ABC transporter permease"/>
    <property type="match status" value="1"/>
</dbReference>
<feature type="transmembrane region" description="Helical" evidence="9">
    <location>
        <begin position="119"/>
        <end position="138"/>
    </location>
</feature>
<evidence type="ECO:0000313" key="13">
    <source>
        <dbReference type="Proteomes" id="UP000294664"/>
    </source>
</evidence>
<comment type="subcellular location">
    <subcellularLocation>
        <location evidence="1 9">Cell membrane</location>
        <topology evidence="1 9">Multi-pass membrane protein</topology>
    </subcellularLocation>
</comment>
<feature type="region of interest" description="Disordered" evidence="10">
    <location>
        <begin position="1"/>
        <end position="23"/>
    </location>
</feature>
<dbReference type="AlphaFoldDB" id="A0A4R3LSV1"/>
<evidence type="ECO:0000256" key="4">
    <source>
        <dbReference type="ARBA" id="ARBA00022475"/>
    </source>
</evidence>
<keyword evidence="13" id="KW-1185">Reference proteome</keyword>